<dbReference type="Proteomes" id="UP001595752">
    <property type="component" value="Unassembled WGS sequence"/>
</dbReference>
<evidence type="ECO:0000313" key="5">
    <source>
        <dbReference type="Proteomes" id="UP001595752"/>
    </source>
</evidence>
<dbReference type="PANTHER" id="PTHR33569:SF1">
    <property type="entry name" value="UREASE"/>
    <property type="match status" value="1"/>
</dbReference>
<dbReference type="EC" id="3.5.1.5" evidence="3"/>
<protein>
    <recommendedName>
        <fullName evidence="3">Urease subunit beta</fullName>
        <ecNumber evidence="3">3.5.1.5</ecNumber>
    </recommendedName>
    <alternativeName>
        <fullName evidence="3">Urea amidohydrolase subunit beta</fullName>
    </alternativeName>
</protein>
<evidence type="ECO:0000256" key="2">
    <source>
        <dbReference type="ARBA" id="ARBA00047778"/>
    </source>
</evidence>
<accession>A0ABV8B749</accession>
<dbReference type="SUPFAM" id="SSF51278">
    <property type="entry name" value="Urease, beta-subunit"/>
    <property type="match status" value="1"/>
</dbReference>
<evidence type="ECO:0000256" key="1">
    <source>
        <dbReference type="ARBA" id="ARBA00022801"/>
    </source>
</evidence>
<dbReference type="GO" id="GO:0009039">
    <property type="term" value="F:urease activity"/>
    <property type="evidence" value="ECO:0007669"/>
    <property type="project" value="UniProtKB-EC"/>
</dbReference>
<reference evidence="5" key="1">
    <citation type="journal article" date="2019" name="Int. J. Syst. Evol. Microbiol.">
        <title>The Global Catalogue of Microorganisms (GCM) 10K type strain sequencing project: providing services to taxonomists for standard genome sequencing and annotation.</title>
        <authorList>
            <consortium name="The Broad Institute Genomics Platform"/>
            <consortium name="The Broad Institute Genome Sequencing Center for Infectious Disease"/>
            <person name="Wu L."/>
            <person name="Ma J."/>
        </authorList>
    </citation>
    <scope>NUCLEOTIDE SEQUENCE [LARGE SCALE GENOMIC DNA]</scope>
    <source>
        <strain evidence="5">CCUG 61889</strain>
    </source>
</reference>
<name>A0ABV8B749_9BACI</name>
<comment type="subunit">
    <text evidence="3">Heterotrimer of UreA (gamma), UreB (beta) and UreC (alpha) subunits. Three heterotrimers associate to form the active enzyme.</text>
</comment>
<dbReference type="Gene3D" id="2.10.150.10">
    <property type="entry name" value="Urease, beta subunit"/>
    <property type="match status" value="1"/>
</dbReference>
<keyword evidence="5" id="KW-1185">Reference proteome</keyword>
<dbReference type="InterPro" id="IPR002019">
    <property type="entry name" value="Urease_beta-like"/>
</dbReference>
<gene>
    <name evidence="3" type="primary">ureB</name>
    <name evidence="4" type="ORF">ACFOU2_22760</name>
</gene>
<dbReference type="HAMAP" id="MF_01954">
    <property type="entry name" value="Urease_beta"/>
    <property type="match status" value="1"/>
</dbReference>
<sequence>MKPGEFILRSDGILCNHGKEVVKLTVLNRGDRPIQVGSHFHFFEANSALEFIREKSFGMHLDIPAGTAVRFEPGDAKEIQLVPFSGERFVYGLNNATNGPLDKGEKS</sequence>
<comment type="similarity">
    <text evidence="3">Belongs to the urease beta subunit family.</text>
</comment>
<dbReference type="RefSeq" id="WP_377918519.1">
    <property type="nucleotide sequence ID" value="NZ_JBHRZT010000072.1"/>
</dbReference>
<proteinExistence type="inferred from homology"/>
<keyword evidence="3" id="KW-0963">Cytoplasm</keyword>
<dbReference type="EMBL" id="JBHRZT010000072">
    <property type="protein sequence ID" value="MFC3886151.1"/>
    <property type="molecule type" value="Genomic_DNA"/>
</dbReference>
<evidence type="ECO:0000256" key="3">
    <source>
        <dbReference type="HAMAP-Rule" id="MF_01954"/>
    </source>
</evidence>
<evidence type="ECO:0000313" key="4">
    <source>
        <dbReference type="EMBL" id="MFC3886151.1"/>
    </source>
</evidence>
<organism evidence="4 5">
    <name type="scientific">Bacillus songklensis</name>
    <dbReference type="NCBI Taxonomy" id="1069116"/>
    <lineage>
        <taxon>Bacteria</taxon>
        <taxon>Bacillati</taxon>
        <taxon>Bacillota</taxon>
        <taxon>Bacilli</taxon>
        <taxon>Bacillales</taxon>
        <taxon>Bacillaceae</taxon>
        <taxon>Bacillus</taxon>
    </lineage>
</organism>
<dbReference type="NCBIfam" id="NF009682">
    <property type="entry name" value="PRK13203.1"/>
    <property type="match status" value="1"/>
</dbReference>
<dbReference type="InterPro" id="IPR036461">
    <property type="entry name" value="Urease_betasu_sf"/>
</dbReference>
<dbReference type="InterPro" id="IPR050069">
    <property type="entry name" value="Urease_subunit"/>
</dbReference>
<dbReference type="Pfam" id="PF00699">
    <property type="entry name" value="Urease_beta"/>
    <property type="match status" value="1"/>
</dbReference>
<comment type="caution">
    <text evidence="4">The sequence shown here is derived from an EMBL/GenBank/DDBJ whole genome shotgun (WGS) entry which is preliminary data.</text>
</comment>
<dbReference type="NCBIfam" id="TIGR00192">
    <property type="entry name" value="urease_beta"/>
    <property type="match status" value="1"/>
</dbReference>
<dbReference type="PANTHER" id="PTHR33569">
    <property type="entry name" value="UREASE"/>
    <property type="match status" value="1"/>
</dbReference>
<keyword evidence="1 3" id="KW-0378">Hydrolase</keyword>
<dbReference type="CDD" id="cd00407">
    <property type="entry name" value="Urease_beta"/>
    <property type="match status" value="1"/>
</dbReference>
<comment type="catalytic activity">
    <reaction evidence="2 3">
        <text>urea + 2 H2O + H(+) = hydrogencarbonate + 2 NH4(+)</text>
        <dbReference type="Rhea" id="RHEA:20557"/>
        <dbReference type="ChEBI" id="CHEBI:15377"/>
        <dbReference type="ChEBI" id="CHEBI:15378"/>
        <dbReference type="ChEBI" id="CHEBI:16199"/>
        <dbReference type="ChEBI" id="CHEBI:17544"/>
        <dbReference type="ChEBI" id="CHEBI:28938"/>
        <dbReference type="EC" id="3.5.1.5"/>
    </reaction>
</comment>
<comment type="subcellular location">
    <subcellularLocation>
        <location evidence="3">Cytoplasm</location>
    </subcellularLocation>
</comment>
<comment type="pathway">
    <text evidence="3">Nitrogen metabolism; urea degradation; CO(2) and NH(3) from urea (urease route): step 1/1.</text>
</comment>